<gene>
    <name evidence="1" type="ORF">CEUTPL_LOCUS4650</name>
</gene>
<evidence type="ECO:0000313" key="1">
    <source>
        <dbReference type="EMBL" id="CAG9764002.1"/>
    </source>
</evidence>
<dbReference type="EMBL" id="OU892278">
    <property type="protein sequence ID" value="CAG9764002.1"/>
    <property type="molecule type" value="Genomic_DNA"/>
</dbReference>
<sequence>MTSVEGLEKTGENENIYAKPSQDISSELINILEPPLKNAKKQLTELESKQSELVSKLHIENLSITEVQHSQELQEMFIKMKNYHSKLQVIKKDMKYLHERSQKLKKRANKLQTLKEKEPYEEIIVTKPTNIIKGSAQSNCE</sequence>
<dbReference type="PANTHER" id="PTHR31328">
    <property type="entry name" value="BIOGENESIS OF LYSOSOME-RELATED ORGANELLES COMPLEX 1 SUBUNIT 6"/>
    <property type="match status" value="1"/>
</dbReference>
<organism evidence="1 2">
    <name type="scientific">Ceutorhynchus assimilis</name>
    <name type="common">cabbage seed weevil</name>
    <dbReference type="NCBI Taxonomy" id="467358"/>
    <lineage>
        <taxon>Eukaryota</taxon>
        <taxon>Metazoa</taxon>
        <taxon>Ecdysozoa</taxon>
        <taxon>Arthropoda</taxon>
        <taxon>Hexapoda</taxon>
        <taxon>Insecta</taxon>
        <taxon>Pterygota</taxon>
        <taxon>Neoptera</taxon>
        <taxon>Endopterygota</taxon>
        <taxon>Coleoptera</taxon>
        <taxon>Polyphaga</taxon>
        <taxon>Cucujiformia</taxon>
        <taxon>Curculionidae</taxon>
        <taxon>Ceutorhynchinae</taxon>
        <taxon>Ceutorhynchus</taxon>
    </lineage>
</organism>
<dbReference type="PANTHER" id="PTHR31328:SF2">
    <property type="entry name" value="BIOGENESIS OF LYSOSOME-RELATED ORGANELLES COMPLEX 1 SUBUNIT 6"/>
    <property type="match status" value="1"/>
</dbReference>
<dbReference type="Pfam" id="PF14712">
    <property type="entry name" value="Snapin_Pallidin"/>
    <property type="match status" value="1"/>
</dbReference>
<name>A0A9N9MNT0_9CUCU</name>
<evidence type="ECO:0008006" key="3">
    <source>
        <dbReference type="Google" id="ProtNLM"/>
    </source>
</evidence>
<protein>
    <recommendedName>
        <fullName evidence="3">Biogenesis of lysosome-related organelles complex 1 subunit 6</fullName>
    </recommendedName>
</protein>
<dbReference type="GO" id="GO:0030133">
    <property type="term" value="C:transport vesicle"/>
    <property type="evidence" value="ECO:0007669"/>
    <property type="project" value="TreeGrafter"/>
</dbReference>
<keyword evidence="2" id="KW-1185">Reference proteome</keyword>
<reference evidence="1" key="1">
    <citation type="submission" date="2022-01" db="EMBL/GenBank/DDBJ databases">
        <authorList>
            <person name="King R."/>
        </authorList>
    </citation>
    <scope>NUCLEOTIDE SEQUENCE</scope>
</reference>
<proteinExistence type="predicted"/>
<dbReference type="AlphaFoldDB" id="A0A9N9MNT0"/>
<evidence type="ECO:0000313" key="2">
    <source>
        <dbReference type="Proteomes" id="UP001152799"/>
    </source>
</evidence>
<accession>A0A9N9MNT0</accession>
<dbReference type="Proteomes" id="UP001152799">
    <property type="component" value="Chromosome 2"/>
</dbReference>
<dbReference type="GO" id="GO:0031083">
    <property type="term" value="C:BLOC-1 complex"/>
    <property type="evidence" value="ECO:0007669"/>
    <property type="project" value="TreeGrafter"/>
</dbReference>
<dbReference type="InterPro" id="IPR028119">
    <property type="entry name" value="Snapin/Pallidin/Snn1"/>
</dbReference>
<dbReference type="OrthoDB" id="19659at2759"/>